<evidence type="ECO:0000256" key="1">
    <source>
        <dbReference type="ARBA" id="ARBA00023004"/>
    </source>
</evidence>
<dbReference type="InterPro" id="IPR008988">
    <property type="entry name" value="Transcriptional_repressor_C"/>
</dbReference>
<evidence type="ECO:0000313" key="3">
    <source>
        <dbReference type="EMBL" id="MDT0554261.1"/>
    </source>
</evidence>
<keyword evidence="4" id="KW-1185">Reference proteome</keyword>
<dbReference type="PANTHER" id="PTHR42954">
    <property type="entry name" value="FE(2+) TRANSPORT PROTEIN A"/>
    <property type="match status" value="1"/>
</dbReference>
<reference evidence="3 4" key="1">
    <citation type="submission" date="2023-09" db="EMBL/GenBank/DDBJ databases">
        <authorList>
            <person name="Rey-Velasco X."/>
        </authorList>
    </citation>
    <scope>NUCLEOTIDE SEQUENCE [LARGE SCALE GENOMIC DNA]</scope>
    <source>
        <strain evidence="3 4">P050</strain>
    </source>
</reference>
<dbReference type="InterPro" id="IPR052713">
    <property type="entry name" value="FeoA"/>
</dbReference>
<dbReference type="PANTHER" id="PTHR42954:SF2">
    <property type="entry name" value="FE(2+) TRANSPORT PROTEIN A"/>
    <property type="match status" value="1"/>
</dbReference>
<dbReference type="RefSeq" id="WP_311594341.1">
    <property type="nucleotide sequence ID" value="NZ_JAVRHV010000008.1"/>
</dbReference>
<proteinExistence type="predicted"/>
<accession>A0ABU2Y8S1</accession>
<comment type="caution">
    <text evidence="3">The sequence shown here is derived from an EMBL/GenBank/DDBJ whole genome shotgun (WGS) entry which is preliminary data.</text>
</comment>
<dbReference type="SUPFAM" id="SSF50037">
    <property type="entry name" value="C-terminal domain of transcriptional repressors"/>
    <property type="match status" value="1"/>
</dbReference>
<organism evidence="3 4">
    <name type="scientific">Urechidicola vernalis</name>
    <dbReference type="NCBI Taxonomy" id="3075600"/>
    <lineage>
        <taxon>Bacteria</taxon>
        <taxon>Pseudomonadati</taxon>
        <taxon>Bacteroidota</taxon>
        <taxon>Flavobacteriia</taxon>
        <taxon>Flavobacteriales</taxon>
        <taxon>Flavobacteriaceae</taxon>
        <taxon>Urechidicola</taxon>
    </lineage>
</organism>
<sequence length="79" mass="8759">MHTIATLRKGEKGIIQEFEIEAIPLKLVEMGCLPGSVVELVQFAPFNDPLYINIDGSYVSIRKETAVQISIQKIAESNL</sequence>
<feature type="domain" description="Ferrous iron transporter FeoA-like" evidence="2">
    <location>
        <begin position="2"/>
        <end position="73"/>
    </location>
</feature>
<dbReference type="Gene3D" id="2.30.30.90">
    <property type="match status" value="1"/>
</dbReference>
<dbReference type="InterPro" id="IPR038157">
    <property type="entry name" value="FeoA_core_dom"/>
</dbReference>
<dbReference type="InterPro" id="IPR007167">
    <property type="entry name" value="Fe-transptr_FeoA-like"/>
</dbReference>
<name>A0ABU2Y8S1_9FLAO</name>
<dbReference type="EMBL" id="JAVRHV010000008">
    <property type="protein sequence ID" value="MDT0554261.1"/>
    <property type="molecule type" value="Genomic_DNA"/>
</dbReference>
<evidence type="ECO:0000259" key="2">
    <source>
        <dbReference type="SMART" id="SM00899"/>
    </source>
</evidence>
<protein>
    <submittedName>
        <fullName evidence="3">FeoA family protein</fullName>
    </submittedName>
</protein>
<dbReference type="SMART" id="SM00899">
    <property type="entry name" value="FeoA"/>
    <property type="match status" value="1"/>
</dbReference>
<evidence type="ECO:0000313" key="4">
    <source>
        <dbReference type="Proteomes" id="UP001252186"/>
    </source>
</evidence>
<dbReference type="Proteomes" id="UP001252186">
    <property type="component" value="Unassembled WGS sequence"/>
</dbReference>
<dbReference type="Pfam" id="PF04023">
    <property type="entry name" value="FeoA"/>
    <property type="match status" value="1"/>
</dbReference>
<gene>
    <name evidence="3" type="ORF">RM519_13450</name>
</gene>
<keyword evidence="1" id="KW-0408">Iron</keyword>